<keyword evidence="2" id="KW-1185">Reference proteome</keyword>
<reference evidence="1" key="1">
    <citation type="submission" date="2023-07" db="EMBL/GenBank/DDBJ databases">
        <title>Black Yeasts Isolated from many extreme environments.</title>
        <authorList>
            <person name="Coleine C."/>
            <person name="Stajich J.E."/>
            <person name="Selbmann L."/>
        </authorList>
    </citation>
    <scope>NUCLEOTIDE SEQUENCE</scope>
    <source>
        <strain evidence="1">CCFEE 5714</strain>
    </source>
</reference>
<comment type="caution">
    <text evidence="1">The sequence shown here is derived from an EMBL/GenBank/DDBJ whole genome shotgun (WGS) entry which is preliminary data.</text>
</comment>
<dbReference type="EMBL" id="JAUTXU010000003">
    <property type="protein sequence ID" value="KAK3725128.1"/>
    <property type="molecule type" value="Genomic_DNA"/>
</dbReference>
<evidence type="ECO:0000313" key="2">
    <source>
        <dbReference type="Proteomes" id="UP001281147"/>
    </source>
</evidence>
<evidence type="ECO:0000313" key="1">
    <source>
        <dbReference type="EMBL" id="KAK3725128.1"/>
    </source>
</evidence>
<proteinExistence type="predicted"/>
<sequence>MAAQQIQFAETIRAMKLALKRRADDSDSDEHPISAPTTNRNHKLHPHSRNIHAHNLDTTGRLSYRKRIEHAGYTRPIIAKKPRLYDPDGSLASSDDEAAAPVEDDPFGGVRLEELLRPLTSASELPEHPGLRGAYTSPALTQMAGQAAEMLRRERRVLWKGKRLLARLRGEAEWAPCAGFEAEGDGDMLGSGREEAGEDEMVVEREEDTEAMDGVEAVDMAMQQAAAEAEKTAVETDVSTAATVEDEMLKSNSNGTRQEDSQPAAPPIQTHDTDQQPPLHPSAEEAPPSHPSSDKESKTHTPTLPSHAMTTRTRARARSPIASSRSSSPASPSEINPWYLTPSTALPDRDLGLPIQEAEETRRMLLLYIQKQENIVRQLHALHTSLLKADRLRGEVWRACKAEAHLKEGEGGVMVTEMSDGEDWYDPCDWGLTERELKMGKDGVWGLEKGKDEVEDFGGEDGEGRRVRGRRRGVGAGAGRIV</sequence>
<name>A0ACC3NYA9_9PEZI</name>
<organism evidence="1 2">
    <name type="scientific">Vermiconidia calcicola</name>
    <dbReference type="NCBI Taxonomy" id="1690605"/>
    <lineage>
        <taxon>Eukaryota</taxon>
        <taxon>Fungi</taxon>
        <taxon>Dikarya</taxon>
        <taxon>Ascomycota</taxon>
        <taxon>Pezizomycotina</taxon>
        <taxon>Dothideomycetes</taxon>
        <taxon>Dothideomycetidae</taxon>
        <taxon>Mycosphaerellales</taxon>
        <taxon>Extremaceae</taxon>
        <taxon>Vermiconidia</taxon>
    </lineage>
</organism>
<protein>
    <submittedName>
        <fullName evidence="1">Uncharacterized protein</fullName>
    </submittedName>
</protein>
<accession>A0ACC3NYA9</accession>
<dbReference type="Proteomes" id="UP001281147">
    <property type="component" value="Unassembled WGS sequence"/>
</dbReference>
<gene>
    <name evidence="1" type="ORF">LTR37_000639</name>
</gene>